<dbReference type="GO" id="GO:0003723">
    <property type="term" value="F:RNA binding"/>
    <property type="evidence" value="ECO:0007669"/>
    <property type="project" value="UniProtKB-KW"/>
</dbReference>
<dbReference type="GO" id="GO:0003968">
    <property type="term" value="F:RNA-directed RNA polymerase activity"/>
    <property type="evidence" value="ECO:0007669"/>
    <property type="project" value="UniProtKB-KW"/>
</dbReference>
<keyword evidence="5 8" id="KW-0694">RNA-binding</keyword>
<comment type="function">
    <text evidence="8">Probably involved in the RNA silencing pathway and required for the generation of small interfering RNAs (siRNAs).</text>
</comment>
<evidence type="ECO:0000256" key="4">
    <source>
        <dbReference type="ARBA" id="ARBA00022695"/>
    </source>
</evidence>
<protein>
    <recommendedName>
        <fullName evidence="8">RNA-dependent RNA polymerase</fullName>
        <ecNumber evidence="8">2.7.7.48</ecNumber>
    </recommendedName>
</protein>
<proteinExistence type="inferred from homology"/>
<gene>
    <name evidence="11" type="ORF">IFM89_020835</name>
</gene>
<comment type="similarity">
    <text evidence="1 8">Belongs to the RdRP family.</text>
</comment>
<accession>A0A835IWY5</accession>
<reference evidence="11 12" key="1">
    <citation type="submission" date="2020-10" db="EMBL/GenBank/DDBJ databases">
        <title>The Coptis chinensis genome and diversification of protoberbering-type alkaloids.</title>
        <authorList>
            <person name="Wang B."/>
            <person name="Shu S."/>
            <person name="Song C."/>
            <person name="Liu Y."/>
        </authorList>
    </citation>
    <scope>NUCLEOTIDE SEQUENCE [LARGE SCALE GENOMIC DNA]</scope>
    <source>
        <strain evidence="11">HL-2020</strain>
        <tissue evidence="11">Leaf</tissue>
    </source>
</reference>
<keyword evidence="2 8" id="KW-0696">RNA-directed RNA polymerase</keyword>
<dbReference type="GO" id="GO:0031380">
    <property type="term" value="C:nuclear RNA-directed RNA polymerase complex"/>
    <property type="evidence" value="ECO:0007669"/>
    <property type="project" value="TreeGrafter"/>
</dbReference>
<evidence type="ECO:0000256" key="5">
    <source>
        <dbReference type="ARBA" id="ARBA00022884"/>
    </source>
</evidence>
<evidence type="ECO:0000259" key="10">
    <source>
        <dbReference type="Pfam" id="PF26253"/>
    </source>
</evidence>
<evidence type="ECO:0000256" key="6">
    <source>
        <dbReference type="ARBA" id="ARBA00023158"/>
    </source>
</evidence>
<evidence type="ECO:0000259" key="9">
    <source>
        <dbReference type="Pfam" id="PF05183"/>
    </source>
</evidence>
<dbReference type="InterPro" id="IPR007855">
    <property type="entry name" value="RDRP"/>
</dbReference>
<dbReference type="PANTHER" id="PTHR23079:SF1">
    <property type="entry name" value="RNA-DEPENDENT RNA POLYMERASE 1"/>
    <property type="match status" value="1"/>
</dbReference>
<dbReference type="GO" id="GO:0030422">
    <property type="term" value="P:siRNA processing"/>
    <property type="evidence" value="ECO:0007669"/>
    <property type="project" value="TreeGrafter"/>
</dbReference>
<dbReference type="InterPro" id="IPR057596">
    <property type="entry name" value="RDRP_core"/>
</dbReference>
<evidence type="ECO:0000313" key="12">
    <source>
        <dbReference type="Proteomes" id="UP000631114"/>
    </source>
</evidence>
<dbReference type="AlphaFoldDB" id="A0A835IWY5"/>
<dbReference type="Pfam" id="PF05183">
    <property type="entry name" value="RdRP"/>
    <property type="match status" value="1"/>
</dbReference>
<evidence type="ECO:0000256" key="3">
    <source>
        <dbReference type="ARBA" id="ARBA00022679"/>
    </source>
</evidence>
<dbReference type="EMBL" id="JADFTS010000001">
    <property type="protein sequence ID" value="KAF9625249.1"/>
    <property type="molecule type" value="Genomic_DNA"/>
</dbReference>
<dbReference type="OrthoDB" id="6513042at2759"/>
<name>A0A835IWY5_9MAGN</name>
<comment type="caution">
    <text evidence="11">The sequence shown here is derived from an EMBL/GenBank/DDBJ whole genome shotgun (WGS) entry which is preliminary data.</text>
</comment>
<dbReference type="Pfam" id="PF26253">
    <property type="entry name" value="RdRP_head"/>
    <property type="match status" value="1"/>
</dbReference>
<comment type="catalytic activity">
    <reaction evidence="7 8">
        <text>RNA(n) + a ribonucleoside 5'-triphosphate = RNA(n+1) + diphosphate</text>
        <dbReference type="Rhea" id="RHEA:21248"/>
        <dbReference type="Rhea" id="RHEA-COMP:14527"/>
        <dbReference type="Rhea" id="RHEA-COMP:17342"/>
        <dbReference type="ChEBI" id="CHEBI:33019"/>
        <dbReference type="ChEBI" id="CHEBI:61557"/>
        <dbReference type="ChEBI" id="CHEBI:140395"/>
        <dbReference type="EC" id="2.7.7.48"/>
    </reaction>
</comment>
<dbReference type="EC" id="2.7.7.48" evidence="8"/>
<dbReference type="InterPro" id="IPR058752">
    <property type="entry name" value="RDRP_C_head"/>
</dbReference>
<evidence type="ECO:0000256" key="8">
    <source>
        <dbReference type="RuleBase" id="RU363098"/>
    </source>
</evidence>
<dbReference type="PANTHER" id="PTHR23079">
    <property type="entry name" value="RNA-DEPENDENT RNA POLYMERASE"/>
    <property type="match status" value="1"/>
</dbReference>
<feature type="domain" description="RDRP core" evidence="9">
    <location>
        <begin position="44"/>
        <end position="169"/>
    </location>
</feature>
<keyword evidence="3 8" id="KW-0808">Transferase</keyword>
<evidence type="ECO:0000256" key="1">
    <source>
        <dbReference type="ARBA" id="ARBA00005762"/>
    </source>
</evidence>
<organism evidence="11 12">
    <name type="scientific">Coptis chinensis</name>
    <dbReference type="NCBI Taxonomy" id="261450"/>
    <lineage>
        <taxon>Eukaryota</taxon>
        <taxon>Viridiplantae</taxon>
        <taxon>Streptophyta</taxon>
        <taxon>Embryophyta</taxon>
        <taxon>Tracheophyta</taxon>
        <taxon>Spermatophyta</taxon>
        <taxon>Magnoliopsida</taxon>
        <taxon>Ranunculales</taxon>
        <taxon>Ranunculaceae</taxon>
        <taxon>Coptidoideae</taxon>
        <taxon>Coptis</taxon>
    </lineage>
</organism>
<evidence type="ECO:0000256" key="7">
    <source>
        <dbReference type="ARBA" id="ARBA00048744"/>
    </source>
</evidence>
<keyword evidence="4 8" id="KW-0548">Nucleotidyltransferase</keyword>
<keyword evidence="6 8" id="KW-0943">RNA-mediated gene silencing</keyword>
<evidence type="ECO:0000313" key="11">
    <source>
        <dbReference type="EMBL" id="KAF9625249.1"/>
    </source>
</evidence>
<sequence length="346" mass="40589">MCVFCRLLIFLHCTIWWTVLFFHRREQDLIQMSVQGAIWMEIYTWDHELIPPRQIDPMDYTPEPTVTLDHDVTIEEVQEYFTNYIVNDSLGIIANAHTAFADRELEKAESDACIELARLFSIAVDFPKTGVPAVIPTRLHVKEYPDFMEKLDKPTYESHRVIGKLFRAVKDIAPQTSCIKSFTKEIARRSYDRDMEIDGFEDYIEDAYYYKGEYDFKLASRMDYYGIKTEAELLGGSVMKMSKAFDKRRDLEGIELAVRSLKKEVRAWFDEKSSKSGCEADDIYAKASAWYHVTYHPDYWGCYNEGMGKDHFLSFPWCVSDKLIHIKWKSNMRKRLSELSEALRLI</sequence>
<feature type="domain" description="RDRP C-terminal head" evidence="10">
    <location>
        <begin position="190"/>
        <end position="343"/>
    </location>
</feature>
<evidence type="ECO:0000256" key="2">
    <source>
        <dbReference type="ARBA" id="ARBA00022484"/>
    </source>
</evidence>
<keyword evidence="12" id="KW-1185">Reference proteome</keyword>
<dbReference type="Proteomes" id="UP000631114">
    <property type="component" value="Unassembled WGS sequence"/>
</dbReference>